<dbReference type="Gene3D" id="3.40.190.10">
    <property type="entry name" value="Periplasmic binding protein-like II"/>
    <property type="match status" value="1"/>
</dbReference>
<organism evidence="7 8">
    <name type="scientific">Pseudoduganella aquatica</name>
    <dbReference type="NCBI Taxonomy" id="2660641"/>
    <lineage>
        <taxon>Bacteria</taxon>
        <taxon>Pseudomonadati</taxon>
        <taxon>Pseudomonadota</taxon>
        <taxon>Betaproteobacteria</taxon>
        <taxon>Burkholderiales</taxon>
        <taxon>Oxalobacteraceae</taxon>
        <taxon>Telluria group</taxon>
        <taxon>Pseudoduganella</taxon>
    </lineage>
</organism>
<gene>
    <name evidence="7" type="ORF">GTP77_01365</name>
</gene>
<dbReference type="Gene3D" id="3.90.76.10">
    <property type="entry name" value="Dipeptide-binding Protein, Domain 1"/>
    <property type="match status" value="1"/>
</dbReference>
<evidence type="ECO:0000256" key="4">
    <source>
        <dbReference type="ARBA" id="ARBA00022729"/>
    </source>
</evidence>
<dbReference type="AlphaFoldDB" id="A0A7X4KKR2"/>
<sequence length="601" mass="67277">MTGKWKLALGAVMLALAGAAGAAAPGAAGEPKVLHAFLSTGETGLDPAVASDIATLALLENLYDPLLRYDYLARPVKLQPNTLRAMPQVDAAGLTYTFQLIPGIHFTPDPAFKGKQREVTAEDYVYSLKRLYDPELKSPWLFLLEGKLAGDEALKAKFSYATAIPGLQAVDKYTLRIRLSAPDPNFLYYLAMPATAVVAREVAEAYGAQMGNHPVGTGPFVVGEWKRSDKITLQANPDFRATVFHAGPEVAPEFRATAAALEGKRLPLVDRIEVKIMEEYQSRVLGFLNGEFDYIEQVPESMKDMVLRADSTAPALKPELAKKGMQLSPFPVLQTYYMWMNMEDPVIGGYSKDKVALRRAIALSYNSPEDVALLKKGLALPAQSPLPPNVLGYDPNYRSPISYNPALARALLDRYGYRTGKNGYRTLPGGQPLLLTMHSEPSMVGRLRDELWRKSLNAIGLQVQFKSDKKTEIIKASRLGKVMMFETNWIADFPDGDNYLQLLYGPNSGRANYARFNLPDYNRRYEQARKLGDTPERRVLYREMNQLIHAYNPWVLLTHPISADIQQPWLKNYKRHPVEFTNWRYVDLDIAERNQLTKMAP</sequence>
<dbReference type="EMBL" id="WWCU01000001">
    <property type="protein sequence ID" value="MYN05980.1"/>
    <property type="molecule type" value="Genomic_DNA"/>
</dbReference>
<evidence type="ECO:0000259" key="6">
    <source>
        <dbReference type="Pfam" id="PF00496"/>
    </source>
</evidence>
<keyword evidence="3" id="KW-0813">Transport</keyword>
<evidence type="ECO:0000256" key="3">
    <source>
        <dbReference type="ARBA" id="ARBA00022448"/>
    </source>
</evidence>
<keyword evidence="8" id="KW-1185">Reference proteome</keyword>
<feature type="chain" id="PRO_5030937117" evidence="5">
    <location>
        <begin position="23"/>
        <end position="601"/>
    </location>
</feature>
<accession>A0A7X4KKR2</accession>
<proteinExistence type="inferred from homology"/>
<comment type="caution">
    <text evidence="7">The sequence shown here is derived from an EMBL/GenBank/DDBJ whole genome shotgun (WGS) entry which is preliminary data.</text>
</comment>
<dbReference type="Pfam" id="PF00496">
    <property type="entry name" value="SBP_bac_5"/>
    <property type="match status" value="1"/>
</dbReference>
<dbReference type="InterPro" id="IPR000914">
    <property type="entry name" value="SBP_5_dom"/>
</dbReference>
<dbReference type="RefSeq" id="WP_161070361.1">
    <property type="nucleotide sequence ID" value="NZ_WWCU01000001.1"/>
</dbReference>
<comment type="similarity">
    <text evidence="2">Belongs to the bacterial solute-binding protein 5 family.</text>
</comment>
<dbReference type="GO" id="GO:0015833">
    <property type="term" value="P:peptide transport"/>
    <property type="evidence" value="ECO:0007669"/>
    <property type="project" value="TreeGrafter"/>
</dbReference>
<dbReference type="GO" id="GO:1904680">
    <property type="term" value="F:peptide transmembrane transporter activity"/>
    <property type="evidence" value="ECO:0007669"/>
    <property type="project" value="TreeGrafter"/>
</dbReference>
<dbReference type="InterPro" id="IPR030678">
    <property type="entry name" value="Peptide/Ni-bd"/>
</dbReference>
<comment type="subcellular location">
    <subcellularLocation>
        <location evidence="1">Cell envelope</location>
    </subcellularLocation>
</comment>
<reference evidence="7 8" key="1">
    <citation type="submission" date="2019-12" db="EMBL/GenBank/DDBJ databases">
        <title>Novel species isolated from a subtropical stream in China.</title>
        <authorList>
            <person name="Lu H."/>
        </authorList>
    </citation>
    <scope>NUCLEOTIDE SEQUENCE [LARGE SCALE GENOMIC DNA]</scope>
    <source>
        <strain evidence="7 8">FT127W</strain>
    </source>
</reference>
<dbReference type="GO" id="GO:0043190">
    <property type="term" value="C:ATP-binding cassette (ABC) transporter complex"/>
    <property type="evidence" value="ECO:0007669"/>
    <property type="project" value="InterPro"/>
</dbReference>
<keyword evidence="4 5" id="KW-0732">Signal</keyword>
<dbReference type="SUPFAM" id="SSF53850">
    <property type="entry name" value="Periplasmic binding protein-like II"/>
    <property type="match status" value="1"/>
</dbReference>
<dbReference type="PIRSF" id="PIRSF002741">
    <property type="entry name" value="MppA"/>
    <property type="match status" value="1"/>
</dbReference>
<dbReference type="InterPro" id="IPR039424">
    <property type="entry name" value="SBP_5"/>
</dbReference>
<evidence type="ECO:0000256" key="5">
    <source>
        <dbReference type="SAM" id="SignalP"/>
    </source>
</evidence>
<dbReference type="PANTHER" id="PTHR30290">
    <property type="entry name" value="PERIPLASMIC BINDING COMPONENT OF ABC TRANSPORTER"/>
    <property type="match status" value="1"/>
</dbReference>
<evidence type="ECO:0000256" key="2">
    <source>
        <dbReference type="ARBA" id="ARBA00005695"/>
    </source>
</evidence>
<evidence type="ECO:0000313" key="8">
    <source>
        <dbReference type="Proteomes" id="UP000450676"/>
    </source>
</evidence>
<feature type="domain" description="Solute-binding protein family 5" evidence="6">
    <location>
        <begin position="78"/>
        <end position="508"/>
    </location>
</feature>
<dbReference type="Gene3D" id="3.10.105.10">
    <property type="entry name" value="Dipeptide-binding Protein, Domain 3"/>
    <property type="match status" value="1"/>
</dbReference>
<evidence type="ECO:0000256" key="1">
    <source>
        <dbReference type="ARBA" id="ARBA00004196"/>
    </source>
</evidence>
<dbReference type="Proteomes" id="UP000450676">
    <property type="component" value="Unassembled WGS sequence"/>
</dbReference>
<feature type="signal peptide" evidence="5">
    <location>
        <begin position="1"/>
        <end position="22"/>
    </location>
</feature>
<dbReference type="GO" id="GO:0030288">
    <property type="term" value="C:outer membrane-bounded periplasmic space"/>
    <property type="evidence" value="ECO:0007669"/>
    <property type="project" value="UniProtKB-ARBA"/>
</dbReference>
<evidence type="ECO:0000313" key="7">
    <source>
        <dbReference type="EMBL" id="MYN05980.1"/>
    </source>
</evidence>
<name>A0A7X4KKR2_9BURK</name>
<dbReference type="PANTHER" id="PTHR30290:SF10">
    <property type="entry name" value="PERIPLASMIC OLIGOPEPTIDE-BINDING PROTEIN-RELATED"/>
    <property type="match status" value="1"/>
</dbReference>
<protein>
    <submittedName>
        <fullName evidence="7">Heme-binding protein</fullName>
    </submittedName>
</protein>